<dbReference type="HAMAP" id="MF_00791">
    <property type="entry name" value="ApaG"/>
    <property type="match status" value="1"/>
</dbReference>
<evidence type="ECO:0000259" key="3">
    <source>
        <dbReference type="PROSITE" id="PS51087"/>
    </source>
</evidence>
<organism evidence="4 5">
    <name type="scientific">Sandarakinorhabdus fusca</name>
    <dbReference type="NCBI Taxonomy" id="1439888"/>
    <lineage>
        <taxon>Bacteria</taxon>
        <taxon>Pseudomonadati</taxon>
        <taxon>Pseudomonadota</taxon>
        <taxon>Alphaproteobacteria</taxon>
        <taxon>Sphingomonadales</taxon>
        <taxon>Sphingosinicellaceae</taxon>
        <taxon>Sandarakinorhabdus</taxon>
    </lineage>
</organism>
<dbReference type="InterPro" id="IPR036767">
    <property type="entry name" value="ApaG_sf"/>
</dbReference>
<evidence type="ECO:0000313" key="4">
    <source>
        <dbReference type="EMBL" id="MQT17382.1"/>
    </source>
</evidence>
<evidence type="ECO:0000256" key="1">
    <source>
        <dbReference type="ARBA" id="ARBA00017693"/>
    </source>
</evidence>
<keyword evidence="5" id="KW-1185">Reference proteome</keyword>
<dbReference type="Gene3D" id="2.60.40.1470">
    <property type="entry name" value="ApaG domain"/>
    <property type="match status" value="1"/>
</dbReference>
<dbReference type="Pfam" id="PF04379">
    <property type="entry name" value="DUF525"/>
    <property type="match status" value="1"/>
</dbReference>
<feature type="domain" description="ApaG" evidence="3">
    <location>
        <begin position="9"/>
        <end position="132"/>
    </location>
</feature>
<dbReference type="Proteomes" id="UP000481327">
    <property type="component" value="Unassembled WGS sequence"/>
</dbReference>
<proteinExistence type="inferred from homology"/>
<dbReference type="OrthoDB" id="9795226at2"/>
<name>A0A7C9KXB8_9SPHN</name>
<dbReference type="PROSITE" id="PS51087">
    <property type="entry name" value="APAG"/>
    <property type="match status" value="1"/>
</dbReference>
<dbReference type="InterPro" id="IPR007474">
    <property type="entry name" value="ApaG_domain"/>
</dbReference>
<dbReference type="NCBIfam" id="NF003967">
    <property type="entry name" value="PRK05461.1"/>
    <property type="match status" value="1"/>
</dbReference>
<dbReference type="InterPro" id="IPR050718">
    <property type="entry name" value="ApaG-like"/>
</dbReference>
<comment type="caution">
    <text evidence="4">The sequence shown here is derived from an EMBL/GenBank/DDBJ whole genome shotgun (WGS) entry which is preliminary data.</text>
</comment>
<reference evidence="4 5" key="1">
    <citation type="submission" date="2019-09" db="EMBL/GenBank/DDBJ databases">
        <title>Polymorphobacter sp. isolated from a lake in China.</title>
        <authorList>
            <person name="Liu Z."/>
        </authorList>
    </citation>
    <scope>NUCLEOTIDE SEQUENCE [LARGE SCALE GENOMIC DNA]</scope>
    <source>
        <strain evidence="4 5">D40P</strain>
    </source>
</reference>
<evidence type="ECO:0000313" key="5">
    <source>
        <dbReference type="Proteomes" id="UP000481327"/>
    </source>
</evidence>
<dbReference type="PANTHER" id="PTHR47191">
    <property type="entry name" value="OS05G0170800 PROTEIN"/>
    <property type="match status" value="1"/>
</dbReference>
<dbReference type="SUPFAM" id="SSF110069">
    <property type="entry name" value="ApaG-like"/>
    <property type="match status" value="1"/>
</dbReference>
<dbReference type="AlphaFoldDB" id="A0A7C9KXB8"/>
<dbReference type="InterPro" id="IPR023065">
    <property type="entry name" value="Uncharacterised_ApaG"/>
</dbReference>
<evidence type="ECO:0000256" key="2">
    <source>
        <dbReference type="HAMAP-Rule" id="MF_00791"/>
    </source>
</evidence>
<dbReference type="EMBL" id="WIOL01000003">
    <property type="protein sequence ID" value="MQT17382.1"/>
    <property type="molecule type" value="Genomic_DNA"/>
</dbReference>
<dbReference type="RefSeq" id="WP_152577856.1">
    <property type="nucleotide sequence ID" value="NZ_JAATJI010000002.1"/>
</dbReference>
<dbReference type="PANTHER" id="PTHR47191:SF2">
    <property type="entry name" value="OS05G0170800 PROTEIN"/>
    <property type="match status" value="1"/>
</dbReference>
<protein>
    <recommendedName>
        <fullName evidence="1 2">Protein ApaG</fullName>
    </recommendedName>
</protein>
<sequence length="135" mass="14617">MIGLIFPYAATTGAVTVRVAPRYLDEQSDPIRGYHVWAYQVRIENAADTAVQLMSRHWVIIDGDGRVEEVSGDGVVGVQPVIGAGQAYDYVSGCPLPTPSGTMHGYYTLRQGAARFDVTIPAFALETPRVRPAAH</sequence>
<gene>
    <name evidence="2 4" type="primary">apaG</name>
    <name evidence="4" type="ORF">F3168_08910</name>
</gene>
<accession>A0A7C9KXB8</accession>